<reference evidence="3 4" key="1">
    <citation type="journal article" date="2007" name="Science">
        <title>The Chlamydomonas genome reveals the evolution of key animal and plant functions.</title>
        <authorList>
            <person name="Merchant S.S."/>
            <person name="Prochnik S.E."/>
            <person name="Vallon O."/>
            <person name="Harris E.H."/>
            <person name="Karpowicz S.J."/>
            <person name="Witman G.B."/>
            <person name="Terry A."/>
            <person name="Salamov A."/>
            <person name="Fritz-Laylin L.K."/>
            <person name="Marechal-Drouard L."/>
            <person name="Marshall W.F."/>
            <person name="Qu L.H."/>
            <person name="Nelson D.R."/>
            <person name="Sanderfoot A.A."/>
            <person name="Spalding M.H."/>
            <person name="Kapitonov V.V."/>
            <person name="Ren Q."/>
            <person name="Ferris P."/>
            <person name="Lindquist E."/>
            <person name="Shapiro H."/>
            <person name="Lucas S.M."/>
            <person name="Grimwood J."/>
            <person name="Schmutz J."/>
            <person name="Cardol P."/>
            <person name="Cerutti H."/>
            <person name="Chanfreau G."/>
            <person name="Chen C.L."/>
            <person name="Cognat V."/>
            <person name="Croft M.T."/>
            <person name="Dent R."/>
            <person name="Dutcher S."/>
            <person name="Fernandez E."/>
            <person name="Fukuzawa H."/>
            <person name="Gonzalez-Ballester D."/>
            <person name="Gonzalez-Halphen D."/>
            <person name="Hallmann A."/>
            <person name="Hanikenne M."/>
            <person name="Hippler M."/>
            <person name="Inwood W."/>
            <person name="Jabbari K."/>
            <person name="Kalanon M."/>
            <person name="Kuras R."/>
            <person name="Lefebvre P.A."/>
            <person name="Lemaire S.D."/>
            <person name="Lobanov A.V."/>
            <person name="Lohr M."/>
            <person name="Manuell A."/>
            <person name="Meier I."/>
            <person name="Mets L."/>
            <person name="Mittag M."/>
            <person name="Mittelmeier T."/>
            <person name="Moroney J.V."/>
            <person name="Moseley J."/>
            <person name="Napoli C."/>
            <person name="Nedelcu A.M."/>
            <person name="Niyogi K."/>
            <person name="Novoselov S.V."/>
            <person name="Paulsen I.T."/>
            <person name="Pazour G."/>
            <person name="Purton S."/>
            <person name="Ral J.P."/>
            <person name="Riano-Pachon D.M."/>
            <person name="Riekhof W."/>
            <person name="Rymarquis L."/>
            <person name="Schroda M."/>
            <person name="Stern D."/>
            <person name="Umen J."/>
            <person name="Willows R."/>
            <person name="Wilson N."/>
            <person name="Zimmer S.L."/>
            <person name="Allmer J."/>
            <person name="Balk J."/>
            <person name="Bisova K."/>
            <person name="Chen C.J."/>
            <person name="Elias M."/>
            <person name="Gendler K."/>
            <person name="Hauser C."/>
            <person name="Lamb M.R."/>
            <person name="Ledford H."/>
            <person name="Long J.C."/>
            <person name="Minagawa J."/>
            <person name="Page M.D."/>
            <person name="Pan J."/>
            <person name="Pootakham W."/>
            <person name="Roje S."/>
            <person name="Rose A."/>
            <person name="Stahlberg E."/>
            <person name="Terauchi A.M."/>
            <person name="Yang P."/>
            <person name="Ball S."/>
            <person name="Bowler C."/>
            <person name="Dieckmann C.L."/>
            <person name="Gladyshev V.N."/>
            <person name="Green P."/>
            <person name="Jorgensen R."/>
            <person name="Mayfield S."/>
            <person name="Mueller-Roeber B."/>
            <person name="Rajamani S."/>
            <person name="Sayre R.T."/>
            <person name="Brokstein P."/>
            <person name="Dubchak I."/>
            <person name="Goodstein D."/>
            <person name="Hornick L."/>
            <person name="Huang Y.W."/>
            <person name="Jhaveri J."/>
            <person name="Luo Y."/>
            <person name="Martinez D."/>
            <person name="Ngau W.C."/>
            <person name="Otillar B."/>
            <person name="Poliakov A."/>
            <person name="Porter A."/>
            <person name="Szajkowski L."/>
            <person name="Werner G."/>
            <person name="Zhou K."/>
            <person name="Grigoriev I.V."/>
            <person name="Rokhsar D.S."/>
            <person name="Grossman A.R."/>
        </authorList>
    </citation>
    <scope>NUCLEOTIDE SEQUENCE [LARGE SCALE GENOMIC DNA]</scope>
    <source>
        <strain evidence="4">CC-503</strain>
    </source>
</reference>
<organism evidence="3 4">
    <name type="scientific">Chlamydomonas reinhardtii</name>
    <name type="common">Chlamydomonas smithii</name>
    <dbReference type="NCBI Taxonomy" id="3055"/>
    <lineage>
        <taxon>Eukaryota</taxon>
        <taxon>Viridiplantae</taxon>
        <taxon>Chlorophyta</taxon>
        <taxon>core chlorophytes</taxon>
        <taxon>Chlorophyceae</taxon>
        <taxon>CS clade</taxon>
        <taxon>Chlamydomonadales</taxon>
        <taxon>Chlamydomonadaceae</taxon>
        <taxon>Chlamydomonas</taxon>
    </lineage>
</organism>
<dbReference type="PANTHER" id="PTHR13339">
    <property type="entry name" value="COP9 SIGNALOSOME COMPLEX SUBUNIT 8"/>
    <property type="match status" value="1"/>
</dbReference>
<dbReference type="GeneID" id="66056261"/>
<dbReference type="GO" id="GO:0010387">
    <property type="term" value="P:COP9 signalosome assembly"/>
    <property type="evidence" value="ECO:0007669"/>
    <property type="project" value="InterPro"/>
</dbReference>
<dbReference type="GO" id="GO:0000338">
    <property type="term" value="P:protein deneddylation"/>
    <property type="evidence" value="ECO:0007669"/>
    <property type="project" value="InterPro"/>
</dbReference>
<sequence>MGDLQNDWDGLRHLADVLRQLDVHAQRHFVAALSSCSQLGDTRLTCHALRDIVDHNLENARFRVPRRNFAAGLRHEQQSLLARFQSCRSLTIVYSEEDDVGSCAAEQPQPTPEQVAPLCVSTGVGVRELRLESRTMGLADLVACVATLRLPNVRVLELRTSRQEDNDGLRDSSSHAALSALRAALPLLEELRLPYTSYLLGLGAAFSGSSLTSVGVSMPGLLSRPQVRGLLQLQQLRNLEVLASPGEHVGGSGEIGAQVADSVRGGGGVPGDADDAATLAGLHVGQAEHLWALRLLLTSLPPALQRVKFSSGFGMTAEVAIRLEAGQVQSIERDSGYVQTLNNFAAVLLPRLAASGQRRVPSIKLGKLWGNATTLISYLQPQRPLARLLRLCDSVELEALIMDVPVVPVEEEGFTANERIRITSALRAVVQAFGCWPTHVHTLAGYLGCRLAINGTAAAEARSSSAAGVDRPAADAAAAYAATAAGAAGAFVGVTAERVLGRAEELMWGKAAAQDRLPGLLLEGRAPPVDAAVGAPSSAQAAGGSRSAGERLHVLLRGPVVRLQLLDGTCSSAGGADGDGDDVGDIDGRGGSGGGSGSSGSRTTCARAGLQSWLKCLMQEPCGGGGAGAGATGGLLPWDGERCAAAGSTMIVACDTPEAALRLARGAVADGGLEVVVLRNCTAGIVTWMRHIDTAVQELWDDHYGSSAVASAGGGGGEGAALAAATGARGGALPLAGAAAEPQEAKVAALVRLLELAGRSQAAVATNMTLFQPQAKWAAWST</sequence>
<dbReference type="Proteomes" id="UP000006906">
    <property type="component" value="Chromosome 14"/>
</dbReference>
<keyword evidence="1" id="KW-0963">Cytoplasm</keyword>
<evidence type="ECO:0000313" key="4">
    <source>
        <dbReference type="Proteomes" id="UP000006906"/>
    </source>
</evidence>
<dbReference type="PANTHER" id="PTHR13339:SF0">
    <property type="entry name" value="COP9 SIGNALOSOME COMPLEX SUBUNIT 8"/>
    <property type="match status" value="1"/>
</dbReference>
<dbReference type="Gramene" id="PNW73207">
    <property type="protein sequence ID" value="PNW73207"/>
    <property type="gene ID" value="CHLRE_14g623125v5"/>
</dbReference>
<keyword evidence="4" id="KW-1185">Reference proteome</keyword>
<dbReference type="KEGG" id="cre:CHLRE_14g623125v5"/>
<gene>
    <name evidence="3" type="ORF">CHLRE_14g623125v5</name>
</gene>
<name>A0A2K3CY47_CHLRE</name>
<evidence type="ECO:0000313" key="3">
    <source>
        <dbReference type="EMBL" id="PNW73207.1"/>
    </source>
</evidence>
<dbReference type="RefSeq" id="XP_042916897.1">
    <property type="nucleotide sequence ID" value="XM_043070224.1"/>
</dbReference>
<evidence type="ECO:0000256" key="1">
    <source>
        <dbReference type="ARBA" id="ARBA00022490"/>
    </source>
</evidence>
<dbReference type="GO" id="GO:0008180">
    <property type="term" value="C:COP9 signalosome"/>
    <property type="evidence" value="ECO:0007669"/>
    <property type="project" value="InterPro"/>
</dbReference>
<dbReference type="InterPro" id="IPR033205">
    <property type="entry name" value="COP9_CSN8"/>
</dbReference>
<evidence type="ECO:0000256" key="2">
    <source>
        <dbReference type="SAM" id="MobiDB-lite"/>
    </source>
</evidence>
<feature type="compositionally biased region" description="Gly residues" evidence="2">
    <location>
        <begin position="589"/>
        <end position="598"/>
    </location>
</feature>
<accession>A0A2K3CY47</accession>
<protein>
    <submittedName>
        <fullName evidence="3">Uncharacterized protein</fullName>
    </submittedName>
</protein>
<dbReference type="EMBL" id="CM008975">
    <property type="protein sequence ID" value="PNW73207.1"/>
    <property type="molecule type" value="Genomic_DNA"/>
</dbReference>
<proteinExistence type="predicted"/>
<dbReference type="OrthoDB" id="561360at2759"/>
<dbReference type="AlphaFoldDB" id="A0A2K3CY47"/>
<feature type="region of interest" description="Disordered" evidence="2">
    <location>
        <begin position="574"/>
        <end position="602"/>
    </location>
</feature>
<dbReference type="InParanoid" id="A0A2K3CY47"/>